<evidence type="ECO:0000259" key="2">
    <source>
        <dbReference type="PROSITE" id="PS51457"/>
    </source>
</evidence>
<dbReference type="EMBL" id="NWSH01000028">
    <property type="protein sequence ID" value="PCG80568.1"/>
    <property type="molecule type" value="Genomic_DNA"/>
</dbReference>
<evidence type="ECO:0000256" key="1">
    <source>
        <dbReference type="SAM" id="MobiDB-lite"/>
    </source>
</evidence>
<dbReference type="InterPro" id="IPR018379">
    <property type="entry name" value="BEN_domain"/>
</dbReference>
<protein>
    <recommendedName>
        <fullName evidence="2">BEN domain-containing protein</fullName>
    </recommendedName>
</protein>
<feature type="domain" description="BEN" evidence="2">
    <location>
        <begin position="373"/>
        <end position="476"/>
    </location>
</feature>
<sequence length="476" mass="54573">MEQQYKAFVVIKVLNQSNPDLDKYVCLPSTWIKVKDSHNDNVVFGYPSEPRVVTMTRVNEYQPLDKTWPSLYGEVIHDTENKKSNTTLEQEKPSSKKMKRKKLESDDVPPNIFQAKSKIIGNEIDEKFELQISKIFEMIRSRKVTLESNDDRSESPISSSLSENSETEECGSLSNDMENIVTAKKLADIEATDNRTTSRKLSRPRKPEGYYFGIGNCHYFDDSSDSDYVSHEPNYKNKSSLKVGRPKRKVSESGRSNKSEPTDIDDVVDISNTTQSLMTDEVYNQCNNFCTEFNESYQKTMSILDNAANYFQQVIKEHERSAKVSKQKSRDCKKRRKNISETEPQLLDTSRCNTKWTLKHPEPGPGLVELVPHTGVYVNEEVLIESRETFQDATKFARALLEDIFTQEALHVCSFTGSFPKRGKKCNLQGRPGLDVNARETLISYAKEYGTEKNMRYADVVSITNSIKNKLQKYRQ</sequence>
<feature type="compositionally biased region" description="Basic and acidic residues" evidence="1">
    <location>
        <begin position="79"/>
        <end position="94"/>
    </location>
</feature>
<feature type="region of interest" description="Disordered" evidence="1">
    <location>
        <begin position="79"/>
        <end position="107"/>
    </location>
</feature>
<accession>A0A2A4K9J5</accession>
<gene>
    <name evidence="3" type="ORF">B5V51_6105</name>
</gene>
<feature type="region of interest" description="Disordered" evidence="1">
    <location>
        <begin position="230"/>
        <end position="265"/>
    </location>
</feature>
<feature type="region of interest" description="Disordered" evidence="1">
    <location>
        <begin position="146"/>
        <end position="175"/>
    </location>
</feature>
<feature type="compositionally biased region" description="Low complexity" evidence="1">
    <location>
        <begin position="155"/>
        <end position="164"/>
    </location>
</feature>
<dbReference type="GO" id="GO:0003677">
    <property type="term" value="F:DNA binding"/>
    <property type="evidence" value="ECO:0007669"/>
    <property type="project" value="InterPro"/>
</dbReference>
<proteinExistence type="predicted"/>
<dbReference type="PROSITE" id="PS51457">
    <property type="entry name" value="BEN"/>
    <property type="match status" value="1"/>
</dbReference>
<dbReference type="Pfam" id="PF10523">
    <property type="entry name" value="BEN"/>
    <property type="match status" value="1"/>
</dbReference>
<dbReference type="AlphaFoldDB" id="A0A2A4K9J5"/>
<name>A0A2A4K9J5_HELVI</name>
<organism evidence="3">
    <name type="scientific">Heliothis virescens</name>
    <name type="common">Tobacco budworm moth</name>
    <dbReference type="NCBI Taxonomy" id="7102"/>
    <lineage>
        <taxon>Eukaryota</taxon>
        <taxon>Metazoa</taxon>
        <taxon>Ecdysozoa</taxon>
        <taxon>Arthropoda</taxon>
        <taxon>Hexapoda</taxon>
        <taxon>Insecta</taxon>
        <taxon>Pterygota</taxon>
        <taxon>Neoptera</taxon>
        <taxon>Endopterygota</taxon>
        <taxon>Lepidoptera</taxon>
        <taxon>Glossata</taxon>
        <taxon>Ditrysia</taxon>
        <taxon>Noctuoidea</taxon>
        <taxon>Noctuidae</taxon>
        <taxon>Heliothinae</taxon>
        <taxon>Heliothis</taxon>
    </lineage>
</organism>
<feature type="compositionally biased region" description="Basic and acidic residues" evidence="1">
    <location>
        <begin position="249"/>
        <end position="261"/>
    </location>
</feature>
<comment type="caution">
    <text evidence="3">The sequence shown here is derived from an EMBL/GenBank/DDBJ whole genome shotgun (WGS) entry which is preliminary data.</text>
</comment>
<reference evidence="3" key="1">
    <citation type="submission" date="2017-09" db="EMBL/GenBank/DDBJ databases">
        <title>Contemporary evolution of a Lepidopteran species, Heliothis virescens, in response to modern agricultural practices.</title>
        <authorList>
            <person name="Fritz M.L."/>
            <person name="Deyonke A.M."/>
            <person name="Papanicolaou A."/>
            <person name="Micinski S."/>
            <person name="Westbrook J."/>
            <person name="Gould F."/>
        </authorList>
    </citation>
    <scope>NUCLEOTIDE SEQUENCE [LARGE SCALE GENOMIC DNA]</scope>
    <source>
        <strain evidence="3">HvINT-</strain>
        <tissue evidence="3">Whole body</tissue>
    </source>
</reference>
<dbReference type="Gene3D" id="1.10.10.2590">
    <property type="entry name" value="BEN domain"/>
    <property type="match status" value="1"/>
</dbReference>
<evidence type="ECO:0000313" key="3">
    <source>
        <dbReference type="EMBL" id="PCG80568.1"/>
    </source>
</evidence>